<feature type="region of interest" description="Disordered" evidence="1">
    <location>
        <begin position="811"/>
        <end position="830"/>
    </location>
</feature>
<evidence type="ECO:0008006" key="4">
    <source>
        <dbReference type="Google" id="ProtNLM"/>
    </source>
</evidence>
<name>A0ABQ9NHK8_9PEZI</name>
<sequence>SDLPHLIIEDDSTDEPLPLDIASLRIHDEVSAPQRPPRQPACTQSRSRSRLVTAGITPPIPGITSVRAEEDDDKDADNKQEEAPRQLADRAESTASSQPLLLVRESPPQEAEDGEPFVLLEEDNSAEDVDWIGEVDATISDSASDIEAGEAVDNSLVNTDAGSREAKHQERMDAAIAALKSAWATHCTCGKAHHDLPRRYYILLIICDYVEEPAHCSDETEYSLAEMTRFWQRQVSPPFAPPGITNFPLDMPKMCSRNDNSNDFRNVPWRPLLAGGEGDPPKLSVRRSESRFQGTDRDIDRRWDVDSFIARVTTLAVHRGGFDLAYRPPFLRRITQNQRVRINGHHIHKLKQLRLGAGLAAAGFRYECHVFFPNMVVKAGGETHLSDKAQAIWVDNIVLPALKHSCQQRRDVYHHHPRSFADAKSKAEVKQEVFTSGTSHAMDIRYTVPEDCLDLFWTEVLRLSREHDGDGNVISHDAFRDPFLVVMGYGLKLSTKRDTFQQTRRDFLAQLEQCFDISPERMPPEDCWLDLGMEDTPLAGSMPCEGITLLHKRHCLNRWVEQFACPEHDSQLTQPSRFHWALTRDAGSASVELRQTNALREGGIAYNKAYNVNKEQYATPLKGYSPFQNPQFEALGYSQELLDRWYSLNSIHASLQQPKKRQQLLTAYTVTKNRLSGALMQSSNEDYGVRQEYRINIGLFRRIDDIDVSQDNNVERQHHRPYWILPTREVNAFAAADISRWLLLLEVLIGRVDAGHDGRLAVGTEQQLVNGVMVSAVVQALQLSAGTDPAMHPKIWKSQWYAREWKRVHGGEDGADDGDGDGNSGGGNRSGRRRLIGLNFRGSIEESGMAWLPQDLIHWNVTPTFTEQALKRLALAENAFQKSFQKTWGIQKLLSREDTMLSLFRSYLRESETDGVRVGAQLAVRSYIQGVVALLAERWTDGPRNPKKRLEEFISRAGLEDEEAAGLRGLSWAMVAKLIGGPPRIVGVRPSKAGGRARNGKAHFAQYDTGRWKDKVFALFAWDDERADARKKRGWHNAAFRLFTRRLHSIVVEELGDSGGRTFLNFVKVYAAHFLWAIPQYDYDKLSVMYKASKHHSQSAQAEISVLTPLERTNWLVPQLSVKYESDLHVIQRHYRRDRRGLDDETACEEARKNIKRGLDGLKLAVYSSDDSRVRIPEDHRYFGIQMELSRAKEFIDVLDELIAEQEADSEEELA</sequence>
<feature type="compositionally biased region" description="Basic and acidic residues" evidence="1">
    <location>
        <begin position="76"/>
        <end position="92"/>
    </location>
</feature>
<evidence type="ECO:0000313" key="2">
    <source>
        <dbReference type="EMBL" id="KAJ9653296.1"/>
    </source>
</evidence>
<feature type="region of interest" description="Disordered" evidence="1">
    <location>
        <begin position="28"/>
        <end position="113"/>
    </location>
</feature>
<feature type="non-terminal residue" evidence="2">
    <location>
        <position position="1"/>
    </location>
</feature>
<accession>A0ABQ9NHK8</accession>
<organism evidence="2 3">
    <name type="scientific">Coniosporium apollinis</name>
    <dbReference type="NCBI Taxonomy" id="61459"/>
    <lineage>
        <taxon>Eukaryota</taxon>
        <taxon>Fungi</taxon>
        <taxon>Dikarya</taxon>
        <taxon>Ascomycota</taxon>
        <taxon>Pezizomycotina</taxon>
        <taxon>Dothideomycetes</taxon>
        <taxon>Dothideomycetes incertae sedis</taxon>
        <taxon>Coniosporium</taxon>
    </lineage>
</organism>
<evidence type="ECO:0000313" key="3">
    <source>
        <dbReference type="Proteomes" id="UP001172684"/>
    </source>
</evidence>
<protein>
    <recommendedName>
        <fullName evidence="4">RING-CH-type domain-containing protein</fullName>
    </recommendedName>
</protein>
<dbReference type="Proteomes" id="UP001172684">
    <property type="component" value="Unassembled WGS sequence"/>
</dbReference>
<comment type="caution">
    <text evidence="2">The sequence shown here is derived from an EMBL/GenBank/DDBJ whole genome shotgun (WGS) entry which is preliminary data.</text>
</comment>
<evidence type="ECO:0000256" key="1">
    <source>
        <dbReference type="SAM" id="MobiDB-lite"/>
    </source>
</evidence>
<gene>
    <name evidence="2" type="ORF">H2201_009155</name>
</gene>
<keyword evidence="3" id="KW-1185">Reference proteome</keyword>
<reference evidence="2" key="1">
    <citation type="submission" date="2022-10" db="EMBL/GenBank/DDBJ databases">
        <title>Culturing micro-colonial fungi from biological soil crusts in the Mojave desert and describing Neophaeococcomyces mojavensis, and introducing the new genera and species Taxawa tesnikishii.</title>
        <authorList>
            <person name="Kurbessoian T."/>
            <person name="Stajich J.E."/>
        </authorList>
    </citation>
    <scope>NUCLEOTIDE SEQUENCE</scope>
    <source>
        <strain evidence="2">TK_1</strain>
    </source>
</reference>
<proteinExistence type="predicted"/>
<dbReference type="EMBL" id="JAPDRL010000333">
    <property type="protein sequence ID" value="KAJ9653296.1"/>
    <property type="molecule type" value="Genomic_DNA"/>
</dbReference>